<organism evidence="1 2">
    <name type="scientific">Microbacterium deminutum</name>
    <dbReference type="NCBI Taxonomy" id="344164"/>
    <lineage>
        <taxon>Bacteria</taxon>
        <taxon>Bacillati</taxon>
        <taxon>Actinomycetota</taxon>
        <taxon>Actinomycetes</taxon>
        <taxon>Micrococcales</taxon>
        <taxon>Microbacteriaceae</taxon>
        <taxon>Microbacterium</taxon>
    </lineage>
</organism>
<dbReference type="Gene3D" id="3.30.70.1260">
    <property type="entry name" value="bacterial protein sp0830 like"/>
    <property type="match status" value="1"/>
</dbReference>
<name>A0ABN2QF81_9MICO</name>
<comment type="caution">
    <text evidence="1">The sequence shown here is derived from an EMBL/GenBank/DDBJ whole genome shotgun (WGS) entry which is preliminary data.</text>
</comment>
<protein>
    <submittedName>
        <fullName evidence="1">DUF1697 domain-containing protein</fullName>
    </submittedName>
</protein>
<dbReference type="Gene3D" id="3.30.70.1280">
    <property type="entry name" value="SP0830-like domains"/>
    <property type="match status" value="1"/>
</dbReference>
<dbReference type="RefSeq" id="WP_344092079.1">
    <property type="nucleotide sequence ID" value="NZ_BAAAOG010000001.1"/>
</dbReference>
<proteinExistence type="predicted"/>
<dbReference type="PANTHER" id="PTHR36439">
    <property type="entry name" value="BLL4334 PROTEIN"/>
    <property type="match status" value="1"/>
</dbReference>
<dbReference type="SUPFAM" id="SSF160379">
    <property type="entry name" value="SP0830-like"/>
    <property type="match status" value="1"/>
</dbReference>
<dbReference type="Pfam" id="PF08002">
    <property type="entry name" value="DUF1697"/>
    <property type="match status" value="1"/>
</dbReference>
<dbReference type="EMBL" id="BAAAOG010000001">
    <property type="protein sequence ID" value="GAA1951021.1"/>
    <property type="molecule type" value="Genomic_DNA"/>
</dbReference>
<accession>A0ABN2QF81</accession>
<evidence type="ECO:0000313" key="2">
    <source>
        <dbReference type="Proteomes" id="UP001499933"/>
    </source>
</evidence>
<sequence>MSDWIALLRGVNVGGITIRSADLAALFRDELGFDGVRTFLASGNVRFETDAPPAARATLKGRIEKALRDRFGYEAWIVLVTLGELAKAIEKFPFDAMDATRQPWVVFCVDTATRDVLVDAAASLDPSIDPVAQGPGVVYWNPPKGSSAETPFAKIIAKTTYKSRTTNRNLRTLVKIAS</sequence>
<dbReference type="InterPro" id="IPR012545">
    <property type="entry name" value="DUF1697"/>
</dbReference>
<dbReference type="Proteomes" id="UP001499933">
    <property type="component" value="Unassembled WGS sequence"/>
</dbReference>
<gene>
    <name evidence="1" type="ORF">GCM10009776_11300</name>
</gene>
<evidence type="ECO:0000313" key="1">
    <source>
        <dbReference type="EMBL" id="GAA1951021.1"/>
    </source>
</evidence>
<dbReference type="PIRSF" id="PIRSF008502">
    <property type="entry name" value="UCP008502"/>
    <property type="match status" value="1"/>
</dbReference>
<dbReference type="PANTHER" id="PTHR36439:SF1">
    <property type="entry name" value="DUF1697 DOMAIN-CONTAINING PROTEIN"/>
    <property type="match status" value="1"/>
</dbReference>
<keyword evidence="2" id="KW-1185">Reference proteome</keyword>
<reference evidence="1 2" key="1">
    <citation type="journal article" date="2019" name="Int. J. Syst. Evol. Microbiol.">
        <title>The Global Catalogue of Microorganisms (GCM) 10K type strain sequencing project: providing services to taxonomists for standard genome sequencing and annotation.</title>
        <authorList>
            <consortium name="The Broad Institute Genomics Platform"/>
            <consortium name="The Broad Institute Genome Sequencing Center for Infectious Disease"/>
            <person name="Wu L."/>
            <person name="Ma J."/>
        </authorList>
    </citation>
    <scope>NUCLEOTIDE SEQUENCE [LARGE SCALE GENOMIC DNA]</scope>
    <source>
        <strain evidence="1 2">JCM 14901</strain>
    </source>
</reference>